<protein>
    <submittedName>
        <fullName evidence="1">Uncharacterized protein</fullName>
    </submittedName>
</protein>
<proteinExistence type="predicted"/>
<accession>A0A6M3KE16</accession>
<dbReference type="EMBL" id="MT142410">
    <property type="protein sequence ID" value="QJA80176.1"/>
    <property type="molecule type" value="Genomic_DNA"/>
</dbReference>
<sequence length="96" mass="10966">MKTTTGIEYELRSLSLAEREICNNAKAIIRGMTEVVIEDAFSKTLRWLRFGLKTLEGEELTDQNRDEKINTLSNEEINEISGEISERTNGGIKKKF</sequence>
<evidence type="ECO:0000313" key="1">
    <source>
        <dbReference type="EMBL" id="QJA80176.1"/>
    </source>
</evidence>
<dbReference type="AlphaFoldDB" id="A0A6M3KE16"/>
<organism evidence="1">
    <name type="scientific">viral metagenome</name>
    <dbReference type="NCBI Taxonomy" id="1070528"/>
    <lineage>
        <taxon>unclassified sequences</taxon>
        <taxon>metagenomes</taxon>
        <taxon>organismal metagenomes</taxon>
    </lineage>
</organism>
<reference evidence="1" key="1">
    <citation type="submission" date="2020-03" db="EMBL/GenBank/DDBJ databases">
        <title>The deep terrestrial virosphere.</title>
        <authorList>
            <person name="Holmfeldt K."/>
            <person name="Nilsson E."/>
            <person name="Simone D."/>
            <person name="Lopez-Fernandez M."/>
            <person name="Wu X."/>
            <person name="de Brujin I."/>
            <person name="Lundin D."/>
            <person name="Andersson A."/>
            <person name="Bertilsson S."/>
            <person name="Dopson M."/>
        </authorList>
    </citation>
    <scope>NUCLEOTIDE SEQUENCE</scope>
    <source>
        <strain evidence="1">MM415A00766</strain>
    </source>
</reference>
<gene>
    <name evidence="1" type="ORF">MM415A00766_0005</name>
</gene>
<name>A0A6M3KE16_9ZZZZ</name>